<gene>
    <name evidence="2" type="ORF">GPUH_LOCUS10196</name>
</gene>
<keyword evidence="3" id="KW-1185">Reference proteome</keyword>
<reference evidence="4" key="1">
    <citation type="submission" date="2016-06" db="UniProtKB">
        <authorList>
            <consortium name="WormBaseParasite"/>
        </authorList>
    </citation>
    <scope>IDENTIFICATION</scope>
</reference>
<reference evidence="2 3" key="2">
    <citation type="submission" date="2018-11" db="EMBL/GenBank/DDBJ databases">
        <authorList>
            <consortium name="Pathogen Informatics"/>
        </authorList>
    </citation>
    <scope>NUCLEOTIDE SEQUENCE [LARGE SCALE GENOMIC DNA]</scope>
</reference>
<proteinExistence type="predicted"/>
<name>A0A183DNA5_9BILA</name>
<evidence type="ECO:0000313" key="4">
    <source>
        <dbReference type="WBParaSite" id="GPUH_0001020901-mRNA-1"/>
    </source>
</evidence>
<evidence type="ECO:0000313" key="2">
    <source>
        <dbReference type="EMBL" id="VDN17116.1"/>
    </source>
</evidence>
<dbReference type="Proteomes" id="UP000271098">
    <property type="component" value="Unassembled WGS sequence"/>
</dbReference>
<sequence>MSAGKNARRCRCQQALMRSQAGMQGSVDLGKHARQAKQGCKAVSMLVSTNAKASRNASGSRCQQAEAQSSVDKQKCWSYR</sequence>
<organism evidence="4">
    <name type="scientific">Gongylonema pulchrum</name>
    <dbReference type="NCBI Taxonomy" id="637853"/>
    <lineage>
        <taxon>Eukaryota</taxon>
        <taxon>Metazoa</taxon>
        <taxon>Ecdysozoa</taxon>
        <taxon>Nematoda</taxon>
        <taxon>Chromadorea</taxon>
        <taxon>Rhabditida</taxon>
        <taxon>Spirurina</taxon>
        <taxon>Spiruromorpha</taxon>
        <taxon>Spiruroidea</taxon>
        <taxon>Gongylonematidae</taxon>
        <taxon>Gongylonema</taxon>
    </lineage>
</organism>
<evidence type="ECO:0000256" key="1">
    <source>
        <dbReference type="SAM" id="MobiDB-lite"/>
    </source>
</evidence>
<accession>A0A183DNA5</accession>
<feature type="region of interest" description="Disordered" evidence="1">
    <location>
        <begin position="53"/>
        <end position="80"/>
    </location>
</feature>
<evidence type="ECO:0000313" key="3">
    <source>
        <dbReference type="Proteomes" id="UP000271098"/>
    </source>
</evidence>
<protein>
    <submittedName>
        <fullName evidence="4">4F5 domain-containing protein</fullName>
    </submittedName>
</protein>
<dbReference type="AlphaFoldDB" id="A0A183DNA5"/>
<dbReference type="WBParaSite" id="GPUH_0001020901-mRNA-1">
    <property type="protein sequence ID" value="GPUH_0001020901-mRNA-1"/>
    <property type="gene ID" value="GPUH_0001020901"/>
</dbReference>
<dbReference type="EMBL" id="UYRT01077876">
    <property type="protein sequence ID" value="VDN17116.1"/>
    <property type="molecule type" value="Genomic_DNA"/>
</dbReference>
<feature type="compositionally biased region" description="Polar residues" evidence="1">
    <location>
        <begin position="53"/>
        <end position="71"/>
    </location>
</feature>